<accession>A0AA40G7R1</accession>
<dbReference type="AlphaFoldDB" id="A0AA40G7R1"/>
<sequence>MIMSVRLRAIFLAWLQLVFLVYGSRGIWQSLTMLRKASGKLGFGVARALLDRRRGFLGGVKRSPREYRDVCDGLERRLKKVEMQVGKTVRLFY</sequence>
<organism evidence="1 2">
    <name type="scientific">Melipona bicolor</name>
    <dbReference type="NCBI Taxonomy" id="60889"/>
    <lineage>
        <taxon>Eukaryota</taxon>
        <taxon>Metazoa</taxon>
        <taxon>Ecdysozoa</taxon>
        <taxon>Arthropoda</taxon>
        <taxon>Hexapoda</taxon>
        <taxon>Insecta</taxon>
        <taxon>Pterygota</taxon>
        <taxon>Neoptera</taxon>
        <taxon>Endopterygota</taxon>
        <taxon>Hymenoptera</taxon>
        <taxon>Apocrita</taxon>
        <taxon>Aculeata</taxon>
        <taxon>Apoidea</taxon>
        <taxon>Anthophila</taxon>
        <taxon>Apidae</taxon>
        <taxon>Melipona</taxon>
    </lineage>
</organism>
<keyword evidence="2" id="KW-1185">Reference proteome</keyword>
<reference evidence="1" key="1">
    <citation type="submission" date="2021-10" db="EMBL/GenBank/DDBJ databases">
        <title>Melipona bicolor Genome sequencing and assembly.</title>
        <authorList>
            <person name="Araujo N.S."/>
            <person name="Arias M.C."/>
        </authorList>
    </citation>
    <scope>NUCLEOTIDE SEQUENCE</scope>
    <source>
        <strain evidence="1">USP_2M_L1-L4_2017</strain>
        <tissue evidence="1">Whole body</tissue>
    </source>
</reference>
<protein>
    <submittedName>
        <fullName evidence="1">Uncharacterized protein</fullName>
    </submittedName>
</protein>
<evidence type="ECO:0000313" key="1">
    <source>
        <dbReference type="EMBL" id="KAK1132669.1"/>
    </source>
</evidence>
<gene>
    <name evidence="1" type="ORF">K0M31_014054</name>
</gene>
<comment type="caution">
    <text evidence="1">The sequence shown here is derived from an EMBL/GenBank/DDBJ whole genome shotgun (WGS) entry which is preliminary data.</text>
</comment>
<name>A0AA40G7R1_9HYME</name>
<proteinExistence type="predicted"/>
<dbReference type="Proteomes" id="UP001177670">
    <property type="component" value="Unassembled WGS sequence"/>
</dbReference>
<dbReference type="EMBL" id="JAHYIQ010000004">
    <property type="protein sequence ID" value="KAK1132669.1"/>
    <property type="molecule type" value="Genomic_DNA"/>
</dbReference>
<evidence type="ECO:0000313" key="2">
    <source>
        <dbReference type="Proteomes" id="UP001177670"/>
    </source>
</evidence>